<feature type="domain" description="Transcriptional repressor PaaX-like central Cas2-like" evidence="1">
    <location>
        <begin position="121"/>
        <end position="189"/>
    </location>
</feature>
<dbReference type="EMBL" id="PEUH01000029">
    <property type="protein sequence ID" value="PIV31793.1"/>
    <property type="molecule type" value="Genomic_DNA"/>
</dbReference>
<comment type="caution">
    <text evidence="2">The sequence shown here is derived from an EMBL/GenBank/DDBJ whole genome shotgun (WGS) entry which is preliminary data.</text>
</comment>
<dbReference type="AlphaFoldDB" id="A0A2M7CQ88"/>
<accession>A0A2M7CQ88</accession>
<reference evidence="3" key="1">
    <citation type="submission" date="2017-09" db="EMBL/GenBank/DDBJ databases">
        <title>Depth-based differentiation of microbial function through sediment-hosted aquifers and enrichment of novel symbionts in the deep terrestrial subsurface.</title>
        <authorList>
            <person name="Probst A.J."/>
            <person name="Ladd B."/>
            <person name="Jarett J.K."/>
            <person name="Geller-Mcgrath D.E."/>
            <person name="Sieber C.M.K."/>
            <person name="Emerson J.B."/>
            <person name="Anantharaman K."/>
            <person name="Thomas B.C."/>
            <person name="Malmstrom R."/>
            <person name="Stieglmeier M."/>
            <person name="Klingl A."/>
            <person name="Woyke T."/>
            <person name="Ryan C.M."/>
            <person name="Banfield J.F."/>
        </authorList>
    </citation>
    <scope>NUCLEOTIDE SEQUENCE [LARGE SCALE GENOMIC DNA]</scope>
</reference>
<evidence type="ECO:0000259" key="1">
    <source>
        <dbReference type="Pfam" id="PF20803"/>
    </source>
</evidence>
<dbReference type="Proteomes" id="UP000230595">
    <property type="component" value="Unassembled WGS sequence"/>
</dbReference>
<organism evidence="2 3">
    <name type="scientific">Candidatus Wolfebacteria bacterium CG02_land_8_20_14_3_00_37_12</name>
    <dbReference type="NCBI Taxonomy" id="1975066"/>
    <lineage>
        <taxon>Bacteria</taxon>
        <taxon>Candidatus Wolfeibacteriota</taxon>
    </lineage>
</organism>
<proteinExistence type="predicted"/>
<gene>
    <name evidence="2" type="ORF">COS33_01345</name>
</gene>
<dbReference type="Pfam" id="PF20803">
    <property type="entry name" value="PaaX_M"/>
    <property type="match status" value="1"/>
</dbReference>
<dbReference type="InterPro" id="IPR048846">
    <property type="entry name" value="PaaX-like_central"/>
</dbReference>
<protein>
    <recommendedName>
        <fullName evidence="1">Transcriptional repressor PaaX-like central Cas2-like domain-containing protein</fullName>
    </recommendedName>
</protein>
<evidence type="ECO:0000313" key="2">
    <source>
        <dbReference type="EMBL" id="PIV31793.1"/>
    </source>
</evidence>
<sequence length="203" mass="23727">MKGGKRIKEQFKDLPYSFGAASLAVILGIGQGIIKTGEGILMSNRIGAGGAFNFGIGNSRDFISDYVEIKELLKNLKKNNTKVILYRLQQKGLIEKNNEQYKLTLLGLKYFKKIQKNNKKKEWDGKWRIVMFDVPEKIKKEREWLRFKLFGLEYKPFQKSVFIGKWPLSKELYKEIIDKKLKNHIRIITIGEIDDEKIFSEFE</sequence>
<evidence type="ECO:0000313" key="3">
    <source>
        <dbReference type="Proteomes" id="UP000230595"/>
    </source>
</evidence>
<dbReference type="Gene3D" id="3.30.70.2650">
    <property type="match status" value="1"/>
</dbReference>
<name>A0A2M7CQ88_9BACT</name>